<comment type="similarity">
    <text evidence="2 9">Belongs to the alpha-carbonic anhydrase family.</text>
</comment>
<evidence type="ECO:0000256" key="1">
    <source>
        <dbReference type="ARBA" id="ARBA00002904"/>
    </source>
</evidence>
<dbReference type="PROSITE" id="PS51144">
    <property type="entry name" value="ALPHA_CA_2"/>
    <property type="match status" value="1"/>
</dbReference>
<organism evidence="12">
    <name type="scientific">Stylophora pistillata</name>
    <name type="common">Smooth cauliflower coral</name>
    <dbReference type="NCBI Taxonomy" id="50429"/>
    <lineage>
        <taxon>Eukaryota</taxon>
        <taxon>Metazoa</taxon>
        <taxon>Cnidaria</taxon>
        <taxon>Anthozoa</taxon>
        <taxon>Hexacorallia</taxon>
        <taxon>Scleractinia</taxon>
        <taxon>Astrocoeniina</taxon>
        <taxon>Pocilloporidae</taxon>
        <taxon>Stylophora</taxon>
    </lineage>
</organism>
<sequence>MKFSLFISSLLALIVACPNLAESAGSWTYRDPEGPDTWKHHYKDCEGHEQSPINIVPKDTFFEPGLADLVVNYEKSVSAKLFNNGHTVQATFLTGKSNISGGNLTSHFRALQMHFHWGSENSRGSEHQVGGRKFPLEIHIVHYNAEKYPSVSEAVDKGDGLAVLGILVELQVQDNPVFDVMVDNLDKARYKGNEVILPSLQLFSFLPHDIAQYYTYRGSLTTPGCFESVQWFVFNHTFPISQAQLDKFRDLFDSEKQDTKKLPLVDNYRPVQPLYGRSVIRSFQRPPFPCGKTSNKTLDCLGFADDKAVFYEATVNMCTLPATVTLKVSQPETNFYYVGTFYKSVNPPLQIGNLDYAFTVEMHTDLSQNNEETLRVSIIQVHPLSTEYKKELVTANFKEEKCQLGSCSLMEEDGSMCNRHWCEHIPIGFGKDTHYIGVSSTFHDMSTDNPSVDVNFYRNKTGKWHRTASEKFTNDEEKTVHLLETFVDSKVHTRKRRMAEGSPKWESVTFKAKIGKVGDKVSYQLFMVSSERLYHKVIKDEFSPDCEKPPTPKTTLDYKTKIAIVATVASMVALLAGGTLSMFYCKRKNFRGCHKASLIQDRDNNRL</sequence>
<keyword evidence="7 9" id="KW-0456">Lyase</keyword>
<evidence type="ECO:0000313" key="12">
    <source>
        <dbReference type="EMBL" id="ANJ59762.1"/>
    </source>
</evidence>
<protein>
    <recommendedName>
        <fullName evidence="3 9">Carbonic anhydrase</fullName>
        <ecNumber evidence="3 9">4.2.1.1</ecNumber>
    </recommendedName>
</protein>
<evidence type="ECO:0000256" key="9">
    <source>
        <dbReference type="RuleBase" id="RU367011"/>
    </source>
</evidence>
<keyword evidence="10" id="KW-1133">Transmembrane helix</keyword>
<dbReference type="PROSITE" id="PS00162">
    <property type="entry name" value="ALPHA_CA_1"/>
    <property type="match status" value="1"/>
</dbReference>
<accession>A0A1B0Y2D7</accession>
<dbReference type="InterPro" id="IPR036398">
    <property type="entry name" value="CA_dom_sf"/>
</dbReference>
<keyword evidence="6" id="KW-0325">Glycoprotein</keyword>
<evidence type="ECO:0000256" key="10">
    <source>
        <dbReference type="SAM" id="Phobius"/>
    </source>
</evidence>
<dbReference type="CDD" id="cd00326">
    <property type="entry name" value="alpha_CA"/>
    <property type="match status" value="1"/>
</dbReference>
<dbReference type="FunFam" id="3.10.200.10:FF:000003">
    <property type="entry name" value="Carbonic anhydrase 12"/>
    <property type="match status" value="1"/>
</dbReference>
<comment type="catalytic activity">
    <reaction evidence="8 9">
        <text>hydrogencarbonate + H(+) = CO2 + H2O</text>
        <dbReference type="Rhea" id="RHEA:10748"/>
        <dbReference type="ChEBI" id="CHEBI:15377"/>
        <dbReference type="ChEBI" id="CHEBI:15378"/>
        <dbReference type="ChEBI" id="CHEBI:16526"/>
        <dbReference type="ChEBI" id="CHEBI:17544"/>
        <dbReference type="EC" id="4.2.1.1"/>
    </reaction>
</comment>
<dbReference type="InterPro" id="IPR018338">
    <property type="entry name" value="Carbonic_anhydrase_a-class_CS"/>
</dbReference>
<dbReference type="PANTHER" id="PTHR18952:SF265">
    <property type="entry name" value="CARBONIC ANHYDRASE"/>
    <property type="match status" value="1"/>
</dbReference>
<keyword evidence="10" id="KW-0812">Transmembrane</keyword>
<dbReference type="InterPro" id="IPR001148">
    <property type="entry name" value="CA_dom"/>
</dbReference>
<evidence type="ECO:0000256" key="6">
    <source>
        <dbReference type="ARBA" id="ARBA00023180"/>
    </source>
</evidence>
<evidence type="ECO:0000256" key="2">
    <source>
        <dbReference type="ARBA" id="ARBA00010718"/>
    </source>
</evidence>
<feature type="domain" description="Alpha-carbonic anhydrase" evidence="11">
    <location>
        <begin position="25"/>
        <end position="283"/>
    </location>
</feature>
<dbReference type="Pfam" id="PF00194">
    <property type="entry name" value="Carb_anhydrase"/>
    <property type="match status" value="1"/>
</dbReference>
<evidence type="ECO:0000256" key="4">
    <source>
        <dbReference type="ARBA" id="ARBA00022723"/>
    </source>
</evidence>
<keyword evidence="5 9" id="KW-0862">Zinc</keyword>
<evidence type="ECO:0000259" key="11">
    <source>
        <dbReference type="PROSITE" id="PS51144"/>
    </source>
</evidence>
<dbReference type="GO" id="GO:0008270">
    <property type="term" value="F:zinc ion binding"/>
    <property type="evidence" value="ECO:0007669"/>
    <property type="project" value="UniProtKB-UniRule"/>
</dbReference>
<dbReference type="SUPFAM" id="SSF51069">
    <property type="entry name" value="Carbonic anhydrase"/>
    <property type="match status" value="1"/>
</dbReference>
<feature type="chain" id="PRO_5025098499" description="Carbonic anhydrase" evidence="9">
    <location>
        <begin position="24"/>
        <end position="607"/>
    </location>
</feature>
<name>A0A1B0Y2D7_STYPI</name>
<keyword evidence="10" id="KW-0472">Membrane</keyword>
<dbReference type="PANTHER" id="PTHR18952">
    <property type="entry name" value="CARBONIC ANHYDRASE"/>
    <property type="match status" value="1"/>
</dbReference>
<feature type="signal peptide" evidence="9">
    <location>
        <begin position="1"/>
        <end position="23"/>
    </location>
</feature>
<dbReference type="EC" id="4.2.1.1" evidence="3 9"/>
<proteinExistence type="evidence at transcript level"/>
<comment type="cofactor">
    <cofactor evidence="9">
        <name>Zn(2+)</name>
        <dbReference type="ChEBI" id="CHEBI:29105"/>
    </cofactor>
</comment>
<feature type="transmembrane region" description="Helical" evidence="10">
    <location>
        <begin position="562"/>
        <end position="585"/>
    </location>
</feature>
<reference evidence="12" key="1">
    <citation type="journal article" date="2016" name="PLoS ONE">
        <title>Carbonic Anhydrases in Cnidarians: Novel Perspectives from the Octocorallian Corallium rubrum.</title>
        <authorList>
            <person name="Le Goff C."/>
            <person name="Ganot P."/>
            <person name="Zoccola D."/>
            <person name="Caminiti-Segonds N."/>
            <person name="Allemand D."/>
            <person name="Tambutte S."/>
        </authorList>
    </citation>
    <scope>NUCLEOTIDE SEQUENCE</scope>
</reference>
<gene>
    <name evidence="12" type="primary">CA1</name>
</gene>
<keyword evidence="9" id="KW-0732">Signal</keyword>
<comment type="function">
    <text evidence="1 9">Reversible hydration of carbon dioxide.</text>
</comment>
<dbReference type="GO" id="GO:0004089">
    <property type="term" value="F:carbonate dehydratase activity"/>
    <property type="evidence" value="ECO:0007669"/>
    <property type="project" value="UniProtKB-UniRule"/>
</dbReference>
<evidence type="ECO:0000256" key="3">
    <source>
        <dbReference type="ARBA" id="ARBA00012925"/>
    </source>
</evidence>
<dbReference type="SMART" id="SM01057">
    <property type="entry name" value="Carb_anhydrase"/>
    <property type="match status" value="1"/>
</dbReference>
<dbReference type="PROSITE" id="PS51257">
    <property type="entry name" value="PROKAR_LIPOPROTEIN"/>
    <property type="match status" value="1"/>
</dbReference>
<dbReference type="Gene3D" id="3.10.200.10">
    <property type="entry name" value="Alpha carbonic anhydrase"/>
    <property type="match status" value="1"/>
</dbReference>
<dbReference type="EMBL" id="KU557749">
    <property type="protein sequence ID" value="ANJ59762.1"/>
    <property type="molecule type" value="mRNA"/>
</dbReference>
<dbReference type="OrthoDB" id="429145at2759"/>
<evidence type="ECO:0000256" key="7">
    <source>
        <dbReference type="ARBA" id="ARBA00023239"/>
    </source>
</evidence>
<dbReference type="InterPro" id="IPR023561">
    <property type="entry name" value="Carbonic_anhydrase_a-class"/>
</dbReference>
<keyword evidence="4 9" id="KW-0479">Metal-binding</keyword>
<evidence type="ECO:0000256" key="8">
    <source>
        <dbReference type="ARBA" id="ARBA00048348"/>
    </source>
</evidence>
<evidence type="ECO:0000256" key="5">
    <source>
        <dbReference type="ARBA" id="ARBA00022833"/>
    </source>
</evidence>
<dbReference type="AlphaFoldDB" id="A0A1B0Y2D7"/>